<sequence length="26" mass="2819">MHGKGHAEPAGVYISIRSPPRIQGIF</sequence>
<accession>U4LE66</accession>
<evidence type="ECO:0000313" key="1">
    <source>
        <dbReference type="EMBL" id="CCX09518.1"/>
    </source>
</evidence>
<dbReference type="EMBL" id="HF935468">
    <property type="protein sequence ID" value="CCX09518.1"/>
    <property type="molecule type" value="Genomic_DNA"/>
</dbReference>
<organism evidence="1 2">
    <name type="scientific">Pyronema omphalodes (strain CBS 100304)</name>
    <name type="common">Pyronema confluens</name>
    <dbReference type="NCBI Taxonomy" id="1076935"/>
    <lineage>
        <taxon>Eukaryota</taxon>
        <taxon>Fungi</taxon>
        <taxon>Dikarya</taxon>
        <taxon>Ascomycota</taxon>
        <taxon>Pezizomycotina</taxon>
        <taxon>Pezizomycetes</taxon>
        <taxon>Pezizales</taxon>
        <taxon>Pyronemataceae</taxon>
        <taxon>Pyronema</taxon>
    </lineage>
</organism>
<gene>
    <name evidence="1" type="ORF">PCON_09111</name>
</gene>
<dbReference type="Proteomes" id="UP000018144">
    <property type="component" value="Unassembled WGS sequence"/>
</dbReference>
<name>U4LE66_PYROM</name>
<protein>
    <submittedName>
        <fullName evidence="1">Uncharacterized protein</fullName>
    </submittedName>
</protein>
<proteinExistence type="predicted"/>
<keyword evidence="2" id="KW-1185">Reference proteome</keyword>
<dbReference type="AlphaFoldDB" id="U4LE66"/>
<reference evidence="1 2" key="1">
    <citation type="journal article" date="2013" name="PLoS Genet.">
        <title>The genome and development-dependent transcriptomes of Pyronema confluens: a window into fungal evolution.</title>
        <authorList>
            <person name="Traeger S."/>
            <person name="Altegoer F."/>
            <person name="Freitag M."/>
            <person name="Gabaldon T."/>
            <person name="Kempken F."/>
            <person name="Kumar A."/>
            <person name="Marcet-Houben M."/>
            <person name="Poggeler S."/>
            <person name="Stajich J.E."/>
            <person name="Nowrousian M."/>
        </authorList>
    </citation>
    <scope>NUCLEOTIDE SEQUENCE [LARGE SCALE GENOMIC DNA]</scope>
    <source>
        <strain evidence="2">CBS 100304</strain>
        <tissue evidence="1">Vegetative mycelium</tissue>
    </source>
</reference>
<evidence type="ECO:0000313" key="2">
    <source>
        <dbReference type="Proteomes" id="UP000018144"/>
    </source>
</evidence>